<sequence>MPSYQRDGNRARRAESTAPGLLRSTLPASGGGGQAEGRKTRRAACVMSSLWATEMDAINLGRGHPNPRLLPLDAIRVAFDEAVQRPNAAVAMMQYGRMQGNQDVCEEICRWITRNAIRSRNVTPANILVTTGSGPGLSLVCQLFSEPGDIILVDSPAYFLAFYAFADSKLQVVEFSTDKDGLDVDAIETYLRTPGAQPPALVYTVPVANNPTGVTMSEERKRRLVELAREFKFKIISDEVYLLLTFPGDRERPSSLAEYDEPQDPVVFALHSFSKLLGPGLRLGWIEADARYVQRMITGGVINSGGGMNPFTSEIVLSMMKSGELDSQIAKVRRMYRENCDVLINSIESELVPALGVGETIRYFHPQGGFFLFIWLPSRFDADSLVRQATSNFGVSCFSGTHFSGDSTRYSHCIRLCFAYLNADTISEGVKRLGRAIRAYEAS</sequence>
<accession>A0A7S1XED6</accession>
<dbReference type="GO" id="GO:0047536">
    <property type="term" value="F:2-aminoadipate transaminase activity"/>
    <property type="evidence" value="ECO:0007669"/>
    <property type="project" value="TreeGrafter"/>
</dbReference>
<organism evidence="3">
    <name type="scientific">Compsopogon caeruleus</name>
    <dbReference type="NCBI Taxonomy" id="31354"/>
    <lineage>
        <taxon>Eukaryota</taxon>
        <taxon>Rhodophyta</taxon>
        <taxon>Compsopogonophyceae</taxon>
        <taxon>Compsopogonales</taxon>
        <taxon>Compsopogonaceae</taxon>
        <taxon>Compsopogon</taxon>
    </lineage>
</organism>
<dbReference type="PANTHER" id="PTHR42858">
    <property type="entry name" value="AMINOTRANSFERASE"/>
    <property type="match status" value="1"/>
</dbReference>
<dbReference type="CDD" id="cd00609">
    <property type="entry name" value="AAT_like"/>
    <property type="match status" value="1"/>
</dbReference>
<dbReference type="InterPro" id="IPR015424">
    <property type="entry name" value="PyrdxlP-dep_Trfase"/>
</dbReference>
<dbReference type="Gene3D" id="3.40.640.10">
    <property type="entry name" value="Type I PLP-dependent aspartate aminotransferase-like (Major domain)"/>
    <property type="match status" value="1"/>
</dbReference>
<proteinExistence type="predicted"/>
<dbReference type="SUPFAM" id="SSF53383">
    <property type="entry name" value="PLP-dependent transferases"/>
    <property type="match status" value="1"/>
</dbReference>
<dbReference type="AlphaFoldDB" id="A0A7S1XED6"/>
<feature type="domain" description="Aminotransferase class I/classII large" evidence="2">
    <location>
        <begin position="58"/>
        <end position="433"/>
    </location>
</feature>
<dbReference type="InterPro" id="IPR015421">
    <property type="entry name" value="PyrdxlP-dep_Trfase_major"/>
</dbReference>
<dbReference type="GO" id="GO:0030170">
    <property type="term" value="F:pyridoxal phosphate binding"/>
    <property type="evidence" value="ECO:0007669"/>
    <property type="project" value="InterPro"/>
</dbReference>
<dbReference type="Gene3D" id="3.90.1150.10">
    <property type="entry name" value="Aspartate Aminotransferase, domain 1"/>
    <property type="match status" value="1"/>
</dbReference>
<dbReference type="EMBL" id="HBGH01013135">
    <property type="protein sequence ID" value="CAD9235269.1"/>
    <property type="molecule type" value="Transcribed_RNA"/>
</dbReference>
<protein>
    <recommendedName>
        <fullName evidence="2">Aminotransferase class I/classII large domain-containing protein</fullName>
    </recommendedName>
</protein>
<dbReference type="Pfam" id="PF00155">
    <property type="entry name" value="Aminotran_1_2"/>
    <property type="match status" value="1"/>
</dbReference>
<evidence type="ECO:0000259" key="2">
    <source>
        <dbReference type="Pfam" id="PF00155"/>
    </source>
</evidence>
<evidence type="ECO:0000256" key="1">
    <source>
        <dbReference type="SAM" id="MobiDB-lite"/>
    </source>
</evidence>
<dbReference type="InterPro" id="IPR004839">
    <property type="entry name" value="Aminotransferase_I/II_large"/>
</dbReference>
<reference evidence="3" key="1">
    <citation type="submission" date="2021-01" db="EMBL/GenBank/DDBJ databases">
        <authorList>
            <person name="Corre E."/>
            <person name="Pelletier E."/>
            <person name="Niang G."/>
            <person name="Scheremetjew M."/>
            <person name="Finn R."/>
            <person name="Kale V."/>
            <person name="Holt S."/>
            <person name="Cochrane G."/>
            <person name="Meng A."/>
            <person name="Brown T."/>
            <person name="Cohen L."/>
        </authorList>
    </citation>
    <scope>NUCLEOTIDE SEQUENCE</scope>
    <source>
        <strain evidence="3">SAG 36.94</strain>
    </source>
</reference>
<name>A0A7S1XED6_9RHOD</name>
<dbReference type="InterPro" id="IPR015422">
    <property type="entry name" value="PyrdxlP-dep_Trfase_small"/>
</dbReference>
<evidence type="ECO:0000313" key="3">
    <source>
        <dbReference type="EMBL" id="CAD9235269.1"/>
    </source>
</evidence>
<gene>
    <name evidence="3" type="ORF">CCAE0312_LOCUS7360</name>
</gene>
<feature type="region of interest" description="Disordered" evidence="1">
    <location>
        <begin position="1"/>
        <end position="40"/>
    </location>
</feature>
<dbReference type="PANTHER" id="PTHR42858:SF1">
    <property type="entry name" value="LD15494P"/>
    <property type="match status" value="1"/>
</dbReference>